<evidence type="ECO:0000256" key="2">
    <source>
        <dbReference type="ARBA" id="ARBA00023125"/>
    </source>
</evidence>
<gene>
    <name evidence="5" type="ORF">D1831_08640</name>
</gene>
<reference evidence="5 6" key="1">
    <citation type="submission" date="2018-08" db="EMBL/GenBank/DDBJ databases">
        <title>Genome Lactobacillus garii FI11369.</title>
        <authorList>
            <person name="Diaz M."/>
            <person name="Narbad A."/>
        </authorList>
    </citation>
    <scope>NUCLEOTIDE SEQUENCE [LARGE SCALE GENOMIC DNA]</scope>
    <source>
        <strain evidence="5 6">FI11369</strain>
    </source>
</reference>
<keyword evidence="2" id="KW-0238">DNA-binding</keyword>
<protein>
    <submittedName>
        <fullName evidence="5">Transcriptional regulator</fullName>
    </submittedName>
</protein>
<organism evidence="5 6">
    <name type="scientific">Lactiplantibacillus garii</name>
    <dbReference type="NCBI Taxonomy" id="2306423"/>
    <lineage>
        <taxon>Bacteria</taxon>
        <taxon>Bacillati</taxon>
        <taxon>Bacillota</taxon>
        <taxon>Bacilli</taxon>
        <taxon>Lactobacillales</taxon>
        <taxon>Lactobacillaceae</taxon>
        <taxon>Lactiplantibacillus</taxon>
    </lineage>
</organism>
<dbReference type="OrthoDB" id="9798835at2"/>
<dbReference type="GO" id="GO:0003677">
    <property type="term" value="F:DNA binding"/>
    <property type="evidence" value="ECO:0007669"/>
    <property type="project" value="UniProtKB-KW"/>
</dbReference>
<evidence type="ECO:0000313" key="5">
    <source>
        <dbReference type="EMBL" id="RRK10219.1"/>
    </source>
</evidence>
<comment type="caution">
    <text evidence="5">The sequence shown here is derived from an EMBL/GenBank/DDBJ whole genome shotgun (WGS) entry which is preliminary data.</text>
</comment>
<keyword evidence="3" id="KW-0804">Transcription</keyword>
<evidence type="ECO:0000256" key="3">
    <source>
        <dbReference type="ARBA" id="ARBA00023163"/>
    </source>
</evidence>
<dbReference type="InterPro" id="IPR036390">
    <property type="entry name" value="WH_DNA-bd_sf"/>
</dbReference>
<dbReference type="CDD" id="cd00090">
    <property type="entry name" value="HTH_ARSR"/>
    <property type="match status" value="1"/>
</dbReference>
<evidence type="ECO:0000313" key="6">
    <source>
        <dbReference type="Proteomes" id="UP000283633"/>
    </source>
</evidence>
<dbReference type="GO" id="GO:0003700">
    <property type="term" value="F:DNA-binding transcription factor activity"/>
    <property type="evidence" value="ECO:0007669"/>
    <property type="project" value="InterPro"/>
</dbReference>
<feature type="domain" description="HTH arsR-type" evidence="4">
    <location>
        <begin position="6"/>
        <end position="99"/>
    </location>
</feature>
<dbReference type="RefSeq" id="WP_125072528.1">
    <property type="nucleotide sequence ID" value="NZ_QWZQ01000026.1"/>
</dbReference>
<dbReference type="AlphaFoldDB" id="A0A426D6Z5"/>
<keyword evidence="6" id="KW-1185">Reference proteome</keyword>
<dbReference type="SUPFAM" id="SSF46785">
    <property type="entry name" value="Winged helix' DNA-binding domain"/>
    <property type="match status" value="1"/>
</dbReference>
<dbReference type="Proteomes" id="UP000283633">
    <property type="component" value="Unassembled WGS sequence"/>
</dbReference>
<dbReference type="EMBL" id="QWZQ01000026">
    <property type="protein sequence ID" value="RRK10219.1"/>
    <property type="molecule type" value="Genomic_DNA"/>
</dbReference>
<dbReference type="SMART" id="SM00418">
    <property type="entry name" value="HTH_ARSR"/>
    <property type="match status" value="1"/>
</dbReference>
<dbReference type="PANTHER" id="PTHR43132">
    <property type="entry name" value="ARSENICAL RESISTANCE OPERON REPRESSOR ARSR-RELATED"/>
    <property type="match status" value="1"/>
</dbReference>
<evidence type="ECO:0000259" key="4">
    <source>
        <dbReference type="PROSITE" id="PS50987"/>
    </source>
</evidence>
<dbReference type="PROSITE" id="PS50987">
    <property type="entry name" value="HTH_ARSR_2"/>
    <property type="match status" value="1"/>
</dbReference>
<dbReference type="Pfam" id="PF01022">
    <property type="entry name" value="HTH_5"/>
    <property type="match status" value="1"/>
</dbReference>
<keyword evidence="1" id="KW-0805">Transcription regulation</keyword>
<dbReference type="PANTHER" id="PTHR43132:SF2">
    <property type="entry name" value="ARSENICAL RESISTANCE OPERON REPRESSOR ARSR-RELATED"/>
    <property type="match status" value="1"/>
</dbReference>
<dbReference type="Gene3D" id="1.10.10.10">
    <property type="entry name" value="Winged helix-like DNA-binding domain superfamily/Winged helix DNA-binding domain"/>
    <property type="match status" value="1"/>
</dbReference>
<name>A0A426D6Z5_9LACO</name>
<evidence type="ECO:0000256" key="1">
    <source>
        <dbReference type="ARBA" id="ARBA00023015"/>
    </source>
</evidence>
<accession>A0A426D6Z5</accession>
<dbReference type="InterPro" id="IPR036388">
    <property type="entry name" value="WH-like_DNA-bd_sf"/>
</dbReference>
<dbReference type="PRINTS" id="PR00778">
    <property type="entry name" value="HTHARSR"/>
</dbReference>
<dbReference type="InterPro" id="IPR001845">
    <property type="entry name" value="HTH_ArsR_DNA-bd_dom"/>
</dbReference>
<dbReference type="NCBIfam" id="NF033788">
    <property type="entry name" value="HTH_metalloreg"/>
    <property type="match status" value="1"/>
</dbReference>
<sequence>MSEETLALFKTGIPIFTMLTDENRQKILVMLCQVDKMSVSEITEKLALSRPAVSHHLSLLLNAGLLKVTKIGTERYYSNSMGATLTLLKRLTNSLEADIAEHNR</sequence>
<dbReference type="InterPro" id="IPR051011">
    <property type="entry name" value="Metal_resp_trans_reg"/>
</dbReference>
<proteinExistence type="predicted"/>
<dbReference type="InterPro" id="IPR011991">
    <property type="entry name" value="ArsR-like_HTH"/>
</dbReference>